<feature type="compositionally biased region" description="Basic and acidic residues" evidence="6">
    <location>
        <begin position="199"/>
        <end position="208"/>
    </location>
</feature>
<dbReference type="HAMAP" id="MF_00527">
    <property type="entry name" value="3MGH"/>
    <property type="match status" value="1"/>
</dbReference>
<dbReference type="PANTHER" id="PTHR10429:SF0">
    <property type="entry name" value="DNA-3-METHYLADENINE GLYCOSYLASE"/>
    <property type="match status" value="1"/>
</dbReference>
<dbReference type="Proteomes" id="UP000886059">
    <property type="component" value="Unassembled WGS sequence"/>
</dbReference>
<organism evidence="7">
    <name type="scientific">Chlorobaculum parvum</name>
    <dbReference type="NCBI Taxonomy" id="274539"/>
    <lineage>
        <taxon>Bacteria</taxon>
        <taxon>Pseudomonadati</taxon>
        <taxon>Chlorobiota</taxon>
        <taxon>Chlorobiia</taxon>
        <taxon>Chlorobiales</taxon>
        <taxon>Chlorobiaceae</taxon>
        <taxon>Chlorobaculum</taxon>
    </lineage>
</organism>
<keyword evidence="7" id="KW-0326">Glycosidase</keyword>
<gene>
    <name evidence="7" type="ORF">ENL01_01695</name>
</gene>
<protein>
    <recommendedName>
        <fullName evidence="5">Putative 3-methyladenine DNA glycosylase</fullName>
        <ecNumber evidence="5">3.2.2.-</ecNumber>
    </recommendedName>
</protein>
<evidence type="ECO:0000256" key="5">
    <source>
        <dbReference type="HAMAP-Rule" id="MF_00527"/>
    </source>
</evidence>
<keyword evidence="3 5" id="KW-0378">Hydrolase</keyword>
<comment type="caution">
    <text evidence="7">The sequence shown here is derived from an EMBL/GenBank/DDBJ whole genome shotgun (WGS) entry which is preliminary data.</text>
</comment>
<evidence type="ECO:0000256" key="6">
    <source>
        <dbReference type="SAM" id="MobiDB-lite"/>
    </source>
</evidence>
<evidence type="ECO:0000256" key="4">
    <source>
        <dbReference type="ARBA" id="ARBA00023204"/>
    </source>
</evidence>
<dbReference type="NCBIfam" id="NF002003">
    <property type="entry name" value="PRK00802.1-3"/>
    <property type="match status" value="1"/>
</dbReference>
<evidence type="ECO:0000313" key="7">
    <source>
        <dbReference type="EMBL" id="HHE07621.1"/>
    </source>
</evidence>
<dbReference type="PANTHER" id="PTHR10429">
    <property type="entry name" value="DNA-3-METHYLADENINE GLYCOSYLASE"/>
    <property type="match status" value="1"/>
</dbReference>
<dbReference type="Pfam" id="PF02245">
    <property type="entry name" value="Pur_DNA_glyco"/>
    <property type="match status" value="1"/>
</dbReference>
<dbReference type="GO" id="GO:0006284">
    <property type="term" value="P:base-excision repair"/>
    <property type="evidence" value="ECO:0007669"/>
    <property type="project" value="InterPro"/>
</dbReference>
<evidence type="ECO:0000256" key="1">
    <source>
        <dbReference type="ARBA" id="ARBA00009232"/>
    </source>
</evidence>
<keyword evidence="4 5" id="KW-0234">DNA repair</keyword>
<dbReference type="GO" id="GO:0003905">
    <property type="term" value="F:alkylbase DNA N-glycosylase activity"/>
    <property type="evidence" value="ECO:0007669"/>
    <property type="project" value="InterPro"/>
</dbReference>
<proteinExistence type="inferred from homology"/>
<dbReference type="InterPro" id="IPR036995">
    <property type="entry name" value="MPG_sf"/>
</dbReference>
<dbReference type="InterPro" id="IPR011034">
    <property type="entry name" value="Formyl_transferase-like_C_sf"/>
</dbReference>
<dbReference type="FunFam" id="3.10.300.10:FF:000001">
    <property type="entry name" value="Putative 3-methyladenine DNA glycosylase"/>
    <property type="match status" value="1"/>
</dbReference>
<dbReference type="GO" id="GO:0003677">
    <property type="term" value="F:DNA binding"/>
    <property type="evidence" value="ECO:0007669"/>
    <property type="project" value="InterPro"/>
</dbReference>
<dbReference type="InterPro" id="IPR003180">
    <property type="entry name" value="MPG"/>
</dbReference>
<dbReference type="Gene3D" id="3.10.300.10">
    <property type="entry name" value="Methylpurine-DNA glycosylase (MPG)"/>
    <property type="match status" value="1"/>
</dbReference>
<name>A0A7C5DCV8_9CHLB</name>
<evidence type="ECO:0000256" key="3">
    <source>
        <dbReference type="ARBA" id="ARBA00022801"/>
    </source>
</evidence>
<dbReference type="EC" id="3.2.2.-" evidence="5"/>
<evidence type="ECO:0000256" key="2">
    <source>
        <dbReference type="ARBA" id="ARBA00022763"/>
    </source>
</evidence>
<feature type="region of interest" description="Disordered" evidence="6">
    <location>
        <begin position="185"/>
        <end position="208"/>
    </location>
</feature>
<comment type="similarity">
    <text evidence="1 5">Belongs to the DNA glycosylase MPG family.</text>
</comment>
<sequence length="237" mass="26480">MKRLDTEFYQIPTLELTERLLGKIFVHREGPGVETRARIVETEAYLGEGDEACRAWHGMTERNRAMFGPPGHLYIYFTYGCHYLMNIVSEPEGTAGAVLLRAMEPLEGVGRMRQRRRTADGRALLSGPGKITQALGIGPELYGAPLTGEICWIEEGPDIPPEEIGSSPRIGIARSAELPWRKFVTTSPHVSKTRPGGSKKRDGSRWKDDNFSFFKDIQGIAEKLPKAPPRCQNSRMP</sequence>
<reference evidence="7" key="1">
    <citation type="journal article" date="2020" name="mSystems">
        <title>Genome- and Community-Level Interaction Insights into Carbon Utilization and Element Cycling Functions of Hydrothermarchaeota in Hydrothermal Sediment.</title>
        <authorList>
            <person name="Zhou Z."/>
            <person name="Liu Y."/>
            <person name="Xu W."/>
            <person name="Pan J."/>
            <person name="Luo Z.H."/>
            <person name="Li M."/>
        </authorList>
    </citation>
    <scope>NUCLEOTIDE SEQUENCE [LARGE SCALE GENOMIC DNA]</scope>
    <source>
        <strain evidence="7">HyVt-628</strain>
    </source>
</reference>
<accession>A0A7C5DCV8</accession>
<dbReference type="NCBIfam" id="TIGR00567">
    <property type="entry name" value="3mg"/>
    <property type="match status" value="1"/>
</dbReference>
<dbReference type="SUPFAM" id="SSF50486">
    <property type="entry name" value="FMT C-terminal domain-like"/>
    <property type="match status" value="1"/>
</dbReference>
<dbReference type="AlphaFoldDB" id="A0A7C5DCV8"/>
<dbReference type="CDD" id="cd00540">
    <property type="entry name" value="AAG"/>
    <property type="match status" value="1"/>
</dbReference>
<dbReference type="EMBL" id="DRSK01000102">
    <property type="protein sequence ID" value="HHE07621.1"/>
    <property type="molecule type" value="Genomic_DNA"/>
</dbReference>
<keyword evidence="2 5" id="KW-0227">DNA damage</keyword>